<dbReference type="InterPro" id="IPR027450">
    <property type="entry name" value="AlkB-like"/>
</dbReference>
<dbReference type="GO" id="GO:0070988">
    <property type="term" value="P:demethylation"/>
    <property type="evidence" value="ECO:0007669"/>
    <property type="project" value="InterPro"/>
</dbReference>
<dbReference type="OrthoDB" id="278699at2"/>
<dbReference type="Proteomes" id="UP000222106">
    <property type="component" value="Unassembled WGS sequence"/>
</dbReference>
<dbReference type="PANTHER" id="PTHR12463">
    <property type="entry name" value="OXYGENASE-RELATED"/>
    <property type="match status" value="1"/>
</dbReference>
<keyword evidence="3" id="KW-1185">Reference proteome</keyword>
<dbReference type="SUPFAM" id="SSF51197">
    <property type="entry name" value="Clavaminate synthase-like"/>
    <property type="match status" value="1"/>
</dbReference>
<gene>
    <name evidence="2" type="ORF">ATJ97_1793</name>
</gene>
<comment type="caution">
    <text evidence="2">The sequence shown here is derived from an EMBL/GenBank/DDBJ whole genome shotgun (WGS) entry which is preliminary data.</text>
</comment>
<proteinExistence type="predicted"/>
<reference evidence="2 3" key="1">
    <citation type="submission" date="2017-10" db="EMBL/GenBank/DDBJ databases">
        <title>Sequencing the genomes of 1000 actinobacteria strains.</title>
        <authorList>
            <person name="Klenk H.-P."/>
        </authorList>
    </citation>
    <scope>NUCLEOTIDE SEQUENCE [LARGE SCALE GENOMIC DNA]</scope>
    <source>
        <strain evidence="2 3">DSM 21838</strain>
    </source>
</reference>
<evidence type="ECO:0000259" key="1">
    <source>
        <dbReference type="PROSITE" id="PS51471"/>
    </source>
</evidence>
<keyword evidence="2" id="KW-0560">Oxidoreductase</keyword>
<evidence type="ECO:0000313" key="2">
    <source>
        <dbReference type="EMBL" id="PFG39292.1"/>
    </source>
</evidence>
<evidence type="ECO:0000313" key="3">
    <source>
        <dbReference type="Proteomes" id="UP000222106"/>
    </source>
</evidence>
<dbReference type="RefSeq" id="WP_098483424.1">
    <property type="nucleotide sequence ID" value="NZ_PDJI01000004.1"/>
</dbReference>
<dbReference type="AlphaFoldDB" id="A0A2A9ELZ9"/>
<protein>
    <submittedName>
        <fullName evidence="2">Alkylated DNA repair dioxygenase AlkB</fullName>
    </submittedName>
</protein>
<dbReference type="InterPro" id="IPR037151">
    <property type="entry name" value="AlkB-like_sf"/>
</dbReference>
<dbReference type="InterPro" id="IPR032857">
    <property type="entry name" value="ALKBH4"/>
</dbReference>
<feature type="domain" description="Fe2OG dioxygenase" evidence="1">
    <location>
        <begin position="93"/>
        <end position="184"/>
    </location>
</feature>
<sequence>MGRMRGVVEEPAGLRYVPDFLTQAQEEWLLARLTELEYGEVRMHGQVARRVVRHYGASYHFETGSVTPGEPIPDWLQPVRERCAALLERPTADLAEALATYYPPGASIGWHRDAPAFGDVVGVSLGSPSPMRFQLGKGDERRVWEQWLEPRSAYVLAGPVRTRWQHHIPAVREPRSSLTFRTLRRGFAERMRSPAEGGGGDRVG</sequence>
<dbReference type="Gene3D" id="2.60.120.590">
    <property type="entry name" value="Alpha-ketoglutarate-dependent dioxygenase AlkB-like"/>
    <property type="match status" value="1"/>
</dbReference>
<dbReference type="GO" id="GO:0051213">
    <property type="term" value="F:dioxygenase activity"/>
    <property type="evidence" value="ECO:0007669"/>
    <property type="project" value="UniProtKB-KW"/>
</dbReference>
<dbReference type="PANTHER" id="PTHR12463:SF1">
    <property type="entry name" value="2-OXOGLUTARATE AND FE-DEPENDENT OXYGENASE FAMILY PROTEIN"/>
    <property type="match status" value="1"/>
</dbReference>
<dbReference type="Pfam" id="PF13532">
    <property type="entry name" value="2OG-FeII_Oxy_2"/>
    <property type="match status" value="1"/>
</dbReference>
<name>A0A2A9ELZ9_9MICO</name>
<keyword evidence="2" id="KW-0223">Dioxygenase</keyword>
<dbReference type="InterPro" id="IPR005123">
    <property type="entry name" value="Oxoglu/Fe-dep_dioxygenase_dom"/>
</dbReference>
<accession>A0A2A9ELZ9</accession>
<dbReference type="EMBL" id="PDJI01000004">
    <property type="protein sequence ID" value="PFG39292.1"/>
    <property type="molecule type" value="Genomic_DNA"/>
</dbReference>
<dbReference type="GO" id="GO:0032451">
    <property type="term" value="F:demethylase activity"/>
    <property type="evidence" value="ECO:0007669"/>
    <property type="project" value="TreeGrafter"/>
</dbReference>
<dbReference type="PROSITE" id="PS51471">
    <property type="entry name" value="FE2OG_OXY"/>
    <property type="match status" value="1"/>
</dbReference>
<organism evidence="2 3">
    <name type="scientific">Georgenia soli</name>
    <dbReference type="NCBI Taxonomy" id="638953"/>
    <lineage>
        <taxon>Bacteria</taxon>
        <taxon>Bacillati</taxon>
        <taxon>Actinomycetota</taxon>
        <taxon>Actinomycetes</taxon>
        <taxon>Micrococcales</taxon>
        <taxon>Bogoriellaceae</taxon>
        <taxon>Georgenia</taxon>
    </lineage>
</organism>